<evidence type="ECO:0000259" key="1">
    <source>
        <dbReference type="Pfam" id="PF04865"/>
    </source>
</evidence>
<organism evidence="4 5">
    <name type="scientific">Avibacterium avium</name>
    <name type="common">Pasteurella avium</name>
    <dbReference type="NCBI Taxonomy" id="751"/>
    <lineage>
        <taxon>Bacteria</taxon>
        <taxon>Pseudomonadati</taxon>
        <taxon>Pseudomonadota</taxon>
        <taxon>Gammaproteobacteria</taxon>
        <taxon>Pasteurellales</taxon>
        <taxon>Pasteurellaceae</taxon>
        <taxon>Avibacterium</taxon>
    </lineage>
</organism>
<proteinExistence type="predicted"/>
<dbReference type="InterPro" id="IPR058531">
    <property type="entry name" value="Baseplate_J_M"/>
</dbReference>
<feature type="domain" description="Baseplate J-like central" evidence="2">
    <location>
        <begin position="208"/>
        <end position="275"/>
    </location>
</feature>
<evidence type="ECO:0000313" key="4">
    <source>
        <dbReference type="EMBL" id="SUB23937.1"/>
    </source>
</evidence>
<feature type="domain" description="Baseplate protein J-like barrel" evidence="1">
    <location>
        <begin position="96"/>
        <end position="184"/>
    </location>
</feature>
<feature type="domain" description="Baseplate J-like C-terminal" evidence="3">
    <location>
        <begin position="282"/>
        <end position="363"/>
    </location>
</feature>
<dbReference type="InterPro" id="IPR014507">
    <property type="entry name" value="Baseplate_assembly_J_pred"/>
</dbReference>
<accession>A0A379AQG4</accession>
<evidence type="ECO:0000313" key="5">
    <source>
        <dbReference type="Proteomes" id="UP000255098"/>
    </source>
</evidence>
<evidence type="ECO:0000259" key="2">
    <source>
        <dbReference type="Pfam" id="PF26078"/>
    </source>
</evidence>
<dbReference type="Pfam" id="PF26079">
    <property type="entry name" value="Baseplate_J_C"/>
    <property type="match status" value="1"/>
</dbReference>
<dbReference type="EMBL" id="UGSP01000001">
    <property type="protein sequence ID" value="SUB23937.1"/>
    <property type="molecule type" value="Genomic_DNA"/>
</dbReference>
<dbReference type="Pfam" id="PF26078">
    <property type="entry name" value="Baseplate_J_M"/>
    <property type="match status" value="1"/>
</dbReference>
<keyword evidence="5" id="KW-1185">Reference proteome</keyword>
<dbReference type="Pfam" id="PF04865">
    <property type="entry name" value="Baseplate_J"/>
    <property type="match status" value="1"/>
</dbReference>
<dbReference type="RefSeq" id="WP_115249215.1">
    <property type="nucleotide sequence ID" value="NZ_UGSP01000001.1"/>
</dbReference>
<dbReference type="PANTHER" id="PTHR35862">
    <property type="entry name" value="FELS-2 PROPHAGE PROTEIN"/>
    <property type="match status" value="1"/>
</dbReference>
<dbReference type="AlphaFoldDB" id="A0A379AQG4"/>
<evidence type="ECO:0000259" key="3">
    <source>
        <dbReference type="Pfam" id="PF26079"/>
    </source>
</evidence>
<name>A0A379AQG4_AVIAV</name>
<protein>
    <submittedName>
        <fullName evidence="4">Uncharacterized homolog of phage Mu protein gp47</fullName>
    </submittedName>
</protein>
<dbReference type="PIRSF" id="PIRSF020481">
    <property type="entry name" value="BAP"/>
    <property type="match status" value="1"/>
</dbReference>
<dbReference type="InterPro" id="IPR006949">
    <property type="entry name" value="Barrel_Baseplate_J-like"/>
</dbReference>
<gene>
    <name evidence="4" type="ORF">NCTC11297_00952</name>
</gene>
<sequence length="370" mass="40812">MIAHPEEIQIVDEDVSKILADCIAQYEERTGKTLQPAHIERLLINLYAYRELLMRKGINEAFRQTFPQTATGQALDLCGEQMGCIRLAAQPAETTLRFRVEETEHDEIVIPAGTTVRATETLYFSTKTETVISKFASFVDVVAIANLTGEAGNGWEAGRVKNLESPIAYQGTLTVSNIDETDGGVSEESDEDYRKRILLAPEAFTVCGTFEAYEYHARSVSHFINDVAVQRPKAGTVKVTLLTKRGIPQPLLVEKVNHYLSADKRRPLNDTVIVAPAEKVSYNIIANLDLYITANQTETKARAFKAIQEFISANPFKLGVDIVPLSIAAALKVSGVYNVEIVEPTLTEVLKHQWAVCEGITLNIVGESNG</sequence>
<dbReference type="GeneID" id="300133165"/>
<dbReference type="Proteomes" id="UP000255098">
    <property type="component" value="Unassembled WGS sequence"/>
</dbReference>
<dbReference type="PANTHER" id="PTHR35862:SF1">
    <property type="entry name" value="FELS-2 PROPHAGE PROTEIN"/>
    <property type="match status" value="1"/>
</dbReference>
<dbReference type="InterPro" id="IPR052726">
    <property type="entry name" value="Phage_Baseplate_Hub"/>
</dbReference>
<reference evidence="4 5" key="1">
    <citation type="submission" date="2018-06" db="EMBL/GenBank/DDBJ databases">
        <authorList>
            <consortium name="Pathogen Informatics"/>
            <person name="Doyle S."/>
        </authorList>
    </citation>
    <scope>NUCLEOTIDE SEQUENCE [LARGE SCALE GENOMIC DNA]</scope>
    <source>
        <strain evidence="5">NCTC 11297</strain>
    </source>
</reference>
<dbReference type="InterPro" id="IPR058530">
    <property type="entry name" value="Baseplate_J-like_C"/>
</dbReference>